<feature type="compositionally biased region" description="Low complexity" evidence="1">
    <location>
        <begin position="107"/>
        <end position="126"/>
    </location>
</feature>
<dbReference type="EMBL" id="LSYV01000064">
    <property type="protein sequence ID" value="KXZ44744.1"/>
    <property type="molecule type" value="Genomic_DNA"/>
</dbReference>
<accession>A0A150G4J3</accession>
<feature type="region of interest" description="Disordered" evidence="1">
    <location>
        <begin position="930"/>
        <end position="961"/>
    </location>
</feature>
<evidence type="ECO:0000256" key="1">
    <source>
        <dbReference type="SAM" id="MobiDB-lite"/>
    </source>
</evidence>
<dbReference type="Proteomes" id="UP000075714">
    <property type="component" value="Unassembled WGS sequence"/>
</dbReference>
<proteinExistence type="predicted"/>
<feature type="region of interest" description="Disordered" evidence="1">
    <location>
        <begin position="107"/>
        <end position="128"/>
    </location>
</feature>
<evidence type="ECO:0000313" key="2">
    <source>
        <dbReference type="EMBL" id="KXZ44744.1"/>
    </source>
</evidence>
<evidence type="ECO:0000313" key="3">
    <source>
        <dbReference type="Proteomes" id="UP000075714"/>
    </source>
</evidence>
<dbReference type="OrthoDB" id="552257at2759"/>
<name>A0A150G4J3_GONPE</name>
<organism evidence="2 3">
    <name type="scientific">Gonium pectorale</name>
    <name type="common">Green alga</name>
    <dbReference type="NCBI Taxonomy" id="33097"/>
    <lineage>
        <taxon>Eukaryota</taxon>
        <taxon>Viridiplantae</taxon>
        <taxon>Chlorophyta</taxon>
        <taxon>core chlorophytes</taxon>
        <taxon>Chlorophyceae</taxon>
        <taxon>CS clade</taxon>
        <taxon>Chlamydomonadales</taxon>
        <taxon>Volvocaceae</taxon>
        <taxon>Gonium</taxon>
    </lineage>
</organism>
<gene>
    <name evidence="2" type="ORF">GPECTOR_63g69</name>
</gene>
<protein>
    <submittedName>
        <fullName evidence="2">Uncharacterized protein</fullName>
    </submittedName>
</protein>
<sequence length="961" mass="98813">MAVLAHSEVSQMERYAADPRVSDAAVLASLGRMGEARQEQAVATLQMAAGITAPPALLVWAAQEVGSQLRQLIRQALQRPDAAAELPAQPWYPAALQLARHALAGTPQFQQQPGSQGPQSSEGQPQAAIMAAAGPRTELQLLRAFADPSTPLGSTATQWDALMSLPGLLALLQAAAALSRTLAASLKLIGMPPPSAESTAQPAEAAWLLPQLHAATAAARARAVEAADMAASGQQAEAPLDADAVLTAVAQGRAEPAAAREAAADWLAAASMLRHAEERLGCIGVSGGAAAGPAGAAGTVAAMHLLGLPLEPPALAEMKELRVSDKDLSGWLKEVSSQLATAAPSPSGSATAPAAAAITVPRALDSLLSAARSRLATGGRALVLLETPADAAATADAAAAAAWLRAAGAPLAAALLSGGYGSLRPLRAMAPELREALLLRLLEGGRPGGGAAALAAALYGDAEGALAAARADAVGAAGAADQLLREGVEAELDLVRERFVPPPPAELPTAPPLPSDHQLAEAVRSLPAGARELFYNHYALRPGGDAHGGAAAAAGLAGSPANEKEAAAVSDVTRAAGRDALRALLGGVSEGGIKDALELKELRAWLAGARSQLLAVPRPLLSLLLRFVRVQMSATPESAQLQRRKLLALLVAVAEQQARVTAAQPDPAAAGAGAGGVSALAAEAEAVAVAEAAAEAAAAGLVEGRMPPGLARLLGEQGVLDFASWVQALALNQHPSASTHDLLEAQHLEMDVERYLTMTHDPRLHLPLGGLGPSPAVPPTSADWRDPALRRSEGAWLEAMRPQLDAYLRAMSHRPLGDAEWAVYRDAALAEWEAGREAREDRLAATGESGFHNPRADEAYLQQLLERSIAPGDPLGGASRRYLDTLIRNPSWTFAQRLQAVQRLIQLNDHFLRQPTAPEEGSPFAPLFAQGGPDPVPRLAPLAGGMAAKGGPQPLRLPDGF</sequence>
<keyword evidence="3" id="KW-1185">Reference proteome</keyword>
<comment type="caution">
    <text evidence="2">The sequence shown here is derived from an EMBL/GenBank/DDBJ whole genome shotgun (WGS) entry which is preliminary data.</text>
</comment>
<dbReference type="AlphaFoldDB" id="A0A150G4J3"/>
<reference evidence="3" key="1">
    <citation type="journal article" date="2016" name="Nat. Commun.">
        <title>The Gonium pectorale genome demonstrates co-option of cell cycle regulation during the evolution of multicellularity.</title>
        <authorList>
            <person name="Hanschen E.R."/>
            <person name="Marriage T.N."/>
            <person name="Ferris P.J."/>
            <person name="Hamaji T."/>
            <person name="Toyoda A."/>
            <person name="Fujiyama A."/>
            <person name="Neme R."/>
            <person name="Noguchi H."/>
            <person name="Minakuchi Y."/>
            <person name="Suzuki M."/>
            <person name="Kawai-Toyooka H."/>
            <person name="Smith D.R."/>
            <person name="Sparks H."/>
            <person name="Anderson J."/>
            <person name="Bakaric R."/>
            <person name="Luria V."/>
            <person name="Karger A."/>
            <person name="Kirschner M.W."/>
            <person name="Durand P.M."/>
            <person name="Michod R.E."/>
            <person name="Nozaki H."/>
            <person name="Olson B.J."/>
        </authorList>
    </citation>
    <scope>NUCLEOTIDE SEQUENCE [LARGE SCALE GENOMIC DNA]</scope>
    <source>
        <strain evidence="3">NIES-2863</strain>
    </source>
</reference>